<dbReference type="SMART" id="SM01161">
    <property type="entry name" value="DUF1767"/>
    <property type="match status" value="1"/>
</dbReference>
<dbReference type="GO" id="GO:0000724">
    <property type="term" value="P:double-strand break repair via homologous recombination"/>
    <property type="evidence" value="ECO:0007669"/>
    <property type="project" value="TreeGrafter"/>
</dbReference>
<dbReference type="Pfam" id="PF08585">
    <property type="entry name" value="RMI1_N_C"/>
    <property type="match status" value="1"/>
</dbReference>
<keyword evidence="6" id="KW-1185">Reference proteome</keyword>
<feature type="region of interest" description="Disordered" evidence="3">
    <location>
        <begin position="221"/>
        <end position="454"/>
    </location>
</feature>
<evidence type="ECO:0000313" key="5">
    <source>
        <dbReference type="EMBL" id="ACO61859.1"/>
    </source>
</evidence>
<reference evidence="5 6" key="1">
    <citation type="journal article" date="2009" name="Science">
        <title>Green evolution and dynamic adaptations revealed by genomes of the marine picoeukaryotes Micromonas.</title>
        <authorList>
            <person name="Worden A.Z."/>
            <person name="Lee J.H."/>
            <person name="Mock T."/>
            <person name="Rouze P."/>
            <person name="Simmons M.P."/>
            <person name="Aerts A.L."/>
            <person name="Allen A.E."/>
            <person name="Cuvelier M.L."/>
            <person name="Derelle E."/>
            <person name="Everett M.V."/>
            <person name="Foulon E."/>
            <person name="Grimwood J."/>
            <person name="Gundlach H."/>
            <person name="Henrissat B."/>
            <person name="Napoli C."/>
            <person name="McDonald S.M."/>
            <person name="Parker M.S."/>
            <person name="Rombauts S."/>
            <person name="Salamov A."/>
            <person name="Von Dassow P."/>
            <person name="Badger J.H."/>
            <person name="Coutinho P.M."/>
            <person name="Demir E."/>
            <person name="Dubchak I."/>
            <person name="Gentemann C."/>
            <person name="Eikrem W."/>
            <person name="Gready J.E."/>
            <person name="John U."/>
            <person name="Lanier W."/>
            <person name="Lindquist E.A."/>
            <person name="Lucas S."/>
            <person name="Mayer K.F."/>
            <person name="Moreau H."/>
            <person name="Not F."/>
            <person name="Otillar R."/>
            <person name="Panaud O."/>
            <person name="Pangilinan J."/>
            <person name="Paulsen I."/>
            <person name="Piegu B."/>
            <person name="Poliakov A."/>
            <person name="Robbens S."/>
            <person name="Schmutz J."/>
            <person name="Toulza E."/>
            <person name="Wyss T."/>
            <person name="Zelensky A."/>
            <person name="Zhou K."/>
            <person name="Armbrust E.V."/>
            <person name="Bhattacharya D."/>
            <person name="Goodenough U.W."/>
            <person name="Van de Peer Y."/>
            <person name="Grigoriev I.V."/>
        </authorList>
    </citation>
    <scope>NUCLEOTIDE SEQUENCE [LARGE SCALE GENOMIC DNA]</scope>
    <source>
        <strain evidence="6">RCC299 / NOUM17</strain>
    </source>
</reference>
<sequence>MGAEEAVRALLDTEGWSLRDGAILAASQRARGDPAAARATVLDADLRAVGKPSLPRWAYGGAREAGAGVTGPMVLQVMDARDISSPKRASGSSGRRMLRLDLTDGDATVVAVEYRELTSVEDASALAPGTKVAVPPGVRIRCQSGILLAHGDALRVLGGKVAALAEEWEGVRAVAETGDAEQTGTDAPRFETYDREKAEATVAAAVAGRAAANKAAAEAIAEKRTASTSTSTSTASPAPETERGEEPAPFVPRRRPALPPTRAQRAAAQAAGVKLPPPGAPMPSTPEETATGRTVEPEGAPATSPGRSHIAQEVKESIPKEVKEAIPSPPPGFRARAAPEEEATAPVDPPPAPAPAFAPTVTEEDRRSRLLSRFASDSREGRGSRDRGREDRGRGDRDHGRGDRDRGRGGRGGRREGERRGGGGRRGGDEERDDGFRTLDRTASGSRTEDDEALARQLQRDLELEDSGYVATDAAALAASLFSFPAREQEREDSGRRGRR</sequence>
<feature type="domain" description="RecQ mediated genome instability protein 1 OB-fold" evidence="4">
    <location>
        <begin position="93"/>
        <end position="169"/>
    </location>
</feature>
<evidence type="ECO:0000313" key="6">
    <source>
        <dbReference type="Proteomes" id="UP000002009"/>
    </source>
</evidence>
<feature type="compositionally biased region" description="Basic and acidic residues" evidence="3">
    <location>
        <begin position="310"/>
        <end position="324"/>
    </location>
</feature>
<gene>
    <name evidence="5" type="ORF">MICPUN_99583</name>
</gene>
<evidence type="ECO:0000256" key="2">
    <source>
        <dbReference type="ARBA" id="ARBA00018987"/>
    </source>
</evidence>
<dbReference type="Proteomes" id="UP000002009">
    <property type="component" value="Chromosome 3"/>
</dbReference>
<dbReference type="RefSeq" id="XP_002500601.1">
    <property type="nucleotide sequence ID" value="XM_002500555.1"/>
</dbReference>
<evidence type="ECO:0000256" key="3">
    <source>
        <dbReference type="SAM" id="MobiDB-lite"/>
    </source>
</evidence>
<dbReference type="STRING" id="296587.C1E255"/>
<dbReference type="InParanoid" id="C1E255"/>
<dbReference type="PANTHER" id="PTHR14790:SF15">
    <property type="entry name" value="RECQ-MEDIATED GENOME INSTABILITY PROTEIN 1"/>
    <property type="match status" value="1"/>
</dbReference>
<dbReference type="GO" id="GO:0031422">
    <property type="term" value="C:RecQ family helicase-topoisomerase III complex"/>
    <property type="evidence" value="ECO:0007669"/>
    <property type="project" value="TreeGrafter"/>
</dbReference>
<feature type="compositionally biased region" description="Low complexity" evidence="3">
    <location>
        <begin position="260"/>
        <end position="271"/>
    </location>
</feature>
<comment type="similarity">
    <text evidence="1">Belongs to the RMI1 family.</text>
</comment>
<dbReference type="GeneID" id="8242213"/>
<dbReference type="AlphaFoldDB" id="C1E255"/>
<protein>
    <recommendedName>
        <fullName evidence="2">RecQ-mediated genome instability protein 1</fullName>
    </recommendedName>
</protein>
<dbReference type="OrthoDB" id="434939at2759"/>
<dbReference type="GO" id="GO:0000712">
    <property type="term" value="P:resolution of meiotic recombination intermediates"/>
    <property type="evidence" value="ECO:0007669"/>
    <property type="project" value="TreeGrafter"/>
</dbReference>
<dbReference type="Gene3D" id="2.40.50.770">
    <property type="entry name" value="RecQ-mediated genome instability protein Rmi1, C-terminal domain"/>
    <property type="match status" value="1"/>
</dbReference>
<feature type="compositionally biased region" description="Basic and acidic residues" evidence="3">
    <location>
        <begin position="376"/>
        <end position="440"/>
    </location>
</feature>
<dbReference type="eggNOG" id="KOG3683">
    <property type="taxonomic scope" value="Eukaryota"/>
</dbReference>
<dbReference type="KEGG" id="mis:MICPUN_99583"/>
<organism evidence="5 6">
    <name type="scientific">Micromonas commoda (strain RCC299 / NOUM17 / CCMP2709)</name>
    <name type="common">Picoplanktonic green alga</name>
    <dbReference type="NCBI Taxonomy" id="296587"/>
    <lineage>
        <taxon>Eukaryota</taxon>
        <taxon>Viridiplantae</taxon>
        <taxon>Chlorophyta</taxon>
        <taxon>Mamiellophyceae</taxon>
        <taxon>Mamiellales</taxon>
        <taxon>Mamiellaceae</taxon>
        <taxon>Micromonas</taxon>
    </lineage>
</organism>
<accession>C1E255</accession>
<dbReference type="EMBL" id="CP001324">
    <property type="protein sequence ID" value="ACO61859.1"/>
    <property type="molecule type" value="Genomic_DNA"/>
</dbReference>
<feature type="compositionally biased region" description="Pro residues" evidence="3">
    <location>
        <begin position="275"/>
        <end position="284"/>
    </location>
</feature>
<dbReference type="PANTHER" id="PTHR14790">
    <property type="entry name" value="RECQ-MEDIATED GENOME INSTABILITY PROTEIN 1 RMI1"/>
    <property type="match status" value="1"/>
</dbReference>
<name>C1E255_MICCC</name>
<dbReference type="OMA" id="APCYRGH"/>
<feature type="compositionally biased region" description="Low complexity" evidence="3">
    <location>
        <begin position="226"/>
        <end position="239"/>
    </location>
</feature>
<dbReference type="InterPro" id="IPR013894">
    <property type="entry name" value="RMI1_OB"/>
</dbReference>
<proteinExistence type="inferred from homology"/>
<dbReference type="InterPro" id="IPR042470">
    <property type="entry name" value="RMI1_N_C_sf"/>
</dbReference>
<feature type="compositionally biased region" description="Pro residues" evidence="3">
    <location>
        <begin position="347"/>
        <end position="356"/>
    </location>
</feature>
<evidence type="ECO:0000256" key="1">
    <source>
        <dbReference type="ARBA" id="ARBA00006395"/>
    </source>
</evidence>
<dbReference type="GO" id="GO:0016604">
    <property type="term" value="C:nuclear body"/>
    <property type="evidence" value="ECO:0007669"/>
    <property type="project" value="TreeGrafter"/>
</dbReference>
<evidence type="ECO:0000259" key="4">
    <source>
        <dbReference type="Pfam" id="PF08585"/>
    </source>
</evidence>